<protein>
    <submittedName>
        <fullName evidence="10">Ferredoxin--NADP+ reductase</fullName>
        <ecNumber evidence="10">1.18.1.2</ecNumber>
        <ecNumber evidence="10">1.19.1.1</ecNumber>
    </submittedName>
</protein>
<comment type="cofactor">
    <cofactor evidence="1 7">
        <name>FAD</name>
        <dbReference type="ChEBI" id="CHEBI:57692"/>
    </cofactor>
</comment>
<feature type="binding site" evidence="8">
    <location>
        <begin position="196"/>
        <end position="197"/>
    </location>
    <ligand>
        <name>NADP(+)</name>
        <dbReference type="ChEBI" id="CHEBI:58349"/>
    </ligand>
</feature>
<dbReference type="RefSeq" id="WP_309770546.1">
    <property type="nucleotide sequence ID" value="NZ_JAVIZC010000001.1"/>
</dbReference>
<dbReference type="PANTHER" id="PTHR48467:SF1">
    <property type="entry name" value="GLUTAMATE SYNTHASE 1 [NADH], CHLOROPLASTIC-LIKE"/>
    <property type="match status" value="1"/>
</dbReference>
<evidence type="ECO:0000256" key="3">
    <source>
        <dbReference type="ARBA" id="ARBA00022630"/>
    </source>
</evidence>
<dbReference type="AlphaFoldDB" id="A0AAJ2BLC0"/>
<evidence type="ECO:0000256" key="6">
    <source>
        <dbReference type="ARBA" id="ARBA00023002"/>
    </source>
</evidence>
<feature type="binding site" evidence="7">
    <location>
        <position position="45"/>
    </location>
    <ligand>
        <name>FAD</name>
        <dbReference type="ChEBI" id="CHEBI:57692"/>
    </ligand>
</feature>
<evidence type="ECO:0000313" key="10">
    <source>
        <dbReference type="EMBL" id="MDR6101690.1"/>
    </source>
</evidence>
<dbReference type="SUPFAM" id="SSF51971">
    <property type="entry name" value="Nucleotide-binding domain"/>
    <property type="match status" value="1"/>
</dbReference>
<dbReference type="Gene3D" id="3.50.50.60">
    <property type="entry name" value="FAD/NAD(P)-binding domain"/>
    <property type="match status" value="1"/>
</dbReference>
<dbReference type="PIRSF" id="PIRSF000362">
    <property type="entry name" value="FNR"/>
    <property type="match status" value="1"/>
</dbReference>
<dbReference type="PANTHER" id="PTHR48467">
    <property type="entry name" value="GLUTAMATE SYNTHASE 1 [NADH], CHLOROPLASTIC-LIKE"/>
    <property type="match status" value="1"/>
</dbReference>
<reference evidence="10" key="1">
    <citation type="submission" date="2023-08" db="EMBL/GenBank/DDBJ databases">
        <title>Functional and genomic diversity of the sorghum phyllosphere microbiome.</title>
        <authorList>
            <person name="Shade A."/>
        </authorList>
    </citation>
    <scope>NUCLEOTIDE SEQUENCE</scope>
    <source>
        <strain evidence="10">SORGH_AS_0974</strain>
    </source>
</reference>
<keyword evidence="5 8" id="KW-0521">NADP</keyword>
<dbReference type="EC" id="1.18.1.2" evidence="10"/>
<feature type="binding site" evidence="7">
    <location>
        <position position="16"/>
    </location>
    <ligand>
        <name>FAD</name>
        <dbReference type="ChEBI" id="CHEBI:57692"/>
    </ligand>
</feature>
<keyword evidence="3" id="KW-0285">Flavoprotein</keyword>
<dbReference type="Pfam" id="PF07992">
    <property type="entry name" value="Pyr_redox_2"/>
    <property type="match status" value="1"/>
</dbReference>
<feature type="binding site" evidence="7">
    <location>
        <begin position="357"/>
        <end position="359"/>
    </location>
    <ligand>
        <name>FAD</name>
        <dbReference type="ChEBI" id="CHEBI:57692"/>
    </ligand>
</feature>
<feature type="binding site" evidence="8">
    <location>
        <position position="357"/>
    </location>
    <ligand>
        <name>NADP(+)</name>
        <dbReference type="ChEBI" id="CHEBI:58349"/>
    </ligand>
</feature>
<comment type="similarity">
    <text evidence="2">Belongs to the ferredoxin--NADP reductase type 1 family.</text>
</comment>
<dbReference type="EC" id="1.19.1.1" evidence="10"/>
<dbReference type="GO" id="GO:0004324">
    <property type="term" value="F:ferredoxin-NADP+ reductase activity"/>
    <property type="evidence" value="ECO:0007669"/>
    <property type="project" value="UniProtKB-EC"/>
</dbReference>
<feature type="binding site" evidence="8">
    <location>
        <position position="208"/>
    </location>
    <ligand>
        <name>NADP(+)</name>
        <dbReference type="ChEBI" id="CHEBI:58349"/>
    </ligand>
</feature>
<proteinExistence type="inferred from homology"/>
<keyword evidence="4 7" id="KW-0274">FAD</keyword>
<feature type="binding site" evidence="7">
    <location>
        <position position="37"/>
    </location>
    <ligand>
        <name>FAD</name>
        <dbReference type="ChEBI" id="CHEBI:57692"/>
    </ligand>
</feature>
<organism evidence="10 11">
    <name type="scientific">Agrobacterium larrymoorei</name>
    <dbReference type="NCBI Taxonomy" id="160699"/>
    <lineage>
        <taxon>Bacteria</taxon>
        <taxon>Pseudomonadati</taxon>
        <taxon>Pseudomonadota</taxon>
        <taxon>Alphaproteobacteria</taxon>
        <taxon>Hyphomicrobiales</taxon>
        <taxon>Rhizobiaceae</taxon>
        <taxon>Rhizobium/Agrobacterium group</taxon>
        <taxon>Agrobacterium</taxon>
    </lineage>
</organism>
<dbReference type="InterPro" id="IPR021163">
    <property type="entry name" value="Ferredox_Rdtase_adrenod"/>
</dbReference>
<gene>
    <name evidence="10" type="ORF">QE369_001868</name>
</gene>
<feature type="binding site" evidence="7">
    <location>
        <position position="350"/>
    </location>
    <ligand>
        <name>FAD</name>
        <dbReference type="ChEBI" id="CHEBI:57692"/>
    </ligand>
</feature>
<name>A0AAJ2BLC0_9HYPH</name>
<dbReference type="EMBL" id="JAVIZC010000001">
    <property type="protein sequence ID" value="MDR6101690.1"/>
    <property type="molecule type" value="Genomic_DNA"/>
</dbReference>
<evidence type="ECO:0000259" key="9">
    <source>
        <dbReference type="Pfam" id="PF07992"/>
    </source>
</evidence>
<evidence type="ECO:0000256" key="1">
    <source>
        <dbReference type="ARBA" id="ARBA00001974"/>
    </source>
</evidence>
<keyword evidence="6 10" id="KW-0560">Oxidoreductase</keyword>
<feature type="binding site" evidence="7">
    <location>
        <position position="81"/>
    </location>
    <ligand>
        <name>FAD</name>
        <dbReference type="ChEBI" id="CHEBI:57692"/>
    </ligand>
</feature>
<dbReference type="PRINTS" id="PR00419">
    <property type="entry name" value="ADXRDTASE"/>
</dbReference>
<dbReference type="Gene3D" id="3.40.50.720">
    <property type="entry name" value="NAD(P)-binding Rossmann-like Domain"/>
    <property type="match status" value="1"/>
</dbReference>
<evidence type="ECO:0000256" key="8">
    <source>
        <dbReference type="PIRSR" id="PIRSR000362-2"/>
    </source>
</evidence>
<feature type="binding site" evidence="8">
    <location>
        <begin position="152"/>
        <end position="155"/>
    </location>
    <ligand>
        <name>NADP(+)</name>
        <dbReference type="ChEBI" id="CHEBI:58349"/>
    </ligand>
</feature>
<dbReference type="InterPro" id="IPR036188">
    <property type="entry name" value="FAD/NAD-bd_sf"/>
</dbReference>
<evidence type="ECO:0000313" key="11">
    <source>
        <dbReference type="Proteomes" id="UP001255601"/>
    </source>
</evidence>
<dbReference type="InterPro" id="IPR055275">
    <property type="entry name" value="Ferredox_Rdtase"/>
</dbReference>
<accession>A0AAJ2BLC0</accession>
<sequence>MKTPQYRVAVVGAGPSGFYAAEALLRAQKDISVDLFERLPVPYGLVRFGVAPDHPKLKQVTAVFDRIAAMPGFRFVGGVEVGADISVETLRGAYHAVILSTGASLGREIGLPGESLAGNHQASDFVGWYNGHPDYRDLAFNFSGERALVIGHGNVALDVARILLKTPEELRQTDIAAHALEALSESRIREVHLIGRRGPAETRFSAKELLEFDALSACDPGVEQDDLPAKAFVIGEGFDSERKASMDVLERFSRHVATKERRCLFRFHLEPVRFEGDERVRSAVFRRNHVEEPSGQSVTIDTTLVFFSVGRRTMPIEGVAYDRSGGVHANQNGRLVEQNGVVPGLYTCGWSKRGPQGTIGTNRACALDTVEKILIDLDSLPSPEDGAADRLVSSLGRRYETPLDFDAWRLIDSAEVARGRAIGKPREKFVSIDDMIAAARTKGIAC</sequence>
<feature type="domain" description="FAD/NAD(P)-binding" evidence="9">
    <location>
        <begin position="6"/>
        <end position="168"/>
    </location>
</feature>
<dbReference type="Proteomes" id="UP001255601">
    <property type="component" value="Unassembled WGS sequence"/>
</dbReference>
<evidence type="ECO:0000256" key="7">
    <source>
        <dbReference type="PIRSR" id="PIRSR000362-1"/>
    </source>
</evidence>
<evidence type="ECO:0000256" key="2">
    <source>
        <dbReference type="ARBA" id="ARBA00008312"/>
    </source>
</evidence>
<comment type="caution">
    <text evidence="10">The sequence shown here is derived from an EMBL/GenBank/DDBJ whole genome shotgun (WGS) entry which is preliminary data.</text>
</comment>
<dbReference type="InterPro" id="IPR023753">
    <property type="entry name" value="FAD/NAD-binding_dom"/>
</dbReference>
<evidence type="ECO:0000256" key="4">
    <source>
        <dbReference type="ARBA" id="ARBA00022827"/>
    </source>
</evidence>
<evidence type="ECO:0000256" key="5">
    <source>
        <dbReference type="ARBA" id="ARBA00022857"/>
    </source>
</evidence>